<name>A0A2S9IFH6_9GAMM</name>
<dbReference type="EMBL" id="PDET01000003">
    <property type="protein sequence ID" value="PRD16545.1"/>
    <property type="molecule type" value="Genomic_DNA"/>
</dbReference>
<dbReference type="GO" id="GO:0019752">
    <property type="term" value="P:carboxylic acid metabolic process"/>
    <property type="evidence" value="ECO:0007669"/>
    <property type="project" value="UniProtKB-ARBA"/>
</dbReference>
<comment type="pathway">
    <text evidence="6">Aromatic compound metabolism; 4-hydroxyphenylacetate degradation; pyruvate and succinate semialdehyde from 4-hydroxyphenylacetate: step 4/7.</text>
</comment>
<dbReference type="SUPFAM" id="SSF56529">
    <property type="entry name" value="FAH"/>
    <property type="match status" value="2"/>
</dbReference>
<evidence type="ECO:0000313" key="10">
    <source>
        <dbReference type="Proteomes" id="UP000239181"/>
    </source>
</evidence>
<dbReference type="InterPro" id="IPR036663">
    <property type="entry name" value="Fumarylacetoacetase_C_sf"/>
</dbReference>
<comment type="function">
    <text evidence="5">Decarboxylates OPET (5-oxo-pent-3-ene-1,2,5-tricarboxylic acid) into HHDD (2-hydroxy-hept-2,4-diene-1,7-dioate) and isomerizes it to OHED (2-oxo-hept-3-ene-1,7-dioate).</text>
</comment>
<accession>A0A2S9IFH6</accession>
<reference evidence="9 10" key="1">
    <citation type="submission" date="2017-10" db="EMBL/GenBank/DDBJ databases">
        <title>Draft genome of two endophytic bacteria isolated from 'guarana' Paullinia cupana (Mart.) Ducke.</title>
        <authorList>
            <person name="Siqueira K.A."/>
            <person name="Liotti R.G."/>
            <person name="Mendes T.A."/>
            <person name="Soares M.A."/>
        </authorList>
    </citation>
    <scope>NUCLEOTIDE SEQUENCE [LARGE SCALE GENOMIC DNA]</scope>
    <source>
        <strain evidence="9 10">342</strain>
    </source>
</reference>
<evidence type="ECO:0000313" key="9">
    <source>
        <dbReference type="EMBL" id="PRD16545.1"/>
    </source>
</evidence>
<dbReference type="GO" id="GO:0008704">
    <property type="term" value="F:5-carboxymethyl-2-hydroxymuconate delta-isomerase activity"/>
    <property type="evidence" value="ECO:0007669"/>
    <property type="project" value="UniProtKB-EC"/>
</dbReference>
<evidence type="ECO:0000256" key="7">
    <source>
        <dbReference type="ARBA" id="ARBA00060680"/>
    </source>
</evidence>
<comment type="catalytic activity">
    <reaction evidence="3">
        <text>(3E,5R)-5-carboxy-2-oxohept-3-enedioate + H(+) = (4Z)-2-oxohept-4-enedioate + CO2</text>
        <dbReference type="Rhea" id="RHEA:14397"/>
        <dbReference type="ChEBI" id="CHEBI:15378"/>
        <dbReference type="ChEBI" id="CHEBI:16526"/>
        <dbReference type="ChEBI" id="CHEBI:87491"/>
        <dbReference type="ChEBI" id="CHEBI:87507"/>
        <dbReference type="EC" id="4.1.1.68"/>
    </reaction>
</comment>
<dbReference type="RefSeq" id="WP_105591988.1">
    <property type="nucleotide sequence ID" value="NZ_PDET01000003.1"/>
</dbReference>
<dbReference type="PANTHER" id="PTHR11820:SF114">
    <property type="entry name" value="4-HYDROXYPHENYLACETATE CATABOLISM PROTEIN"/>
    <property type="match status" value="1"/>
</dbReference>
<dbReference type="Pfam" id="PF01557">
    <property type="entry name" value="FAA_hydrolase"/>
    <property type="match status" value="2"/>
</dbReference>
<dbReference type="GO" id="GO:0046872">
    <property type="term" value="F:metal ion binding"/>
    <property type="evidence" value="ECO:0007669"/>
    <property type="project" value="UniProtKB-KW"/>
</dbReference>
<evidence type="ECO:0000256" key="4">
    <source>
        <dbReference type="ARBA" id="ARBA00052790"/>
    </source>
</evidence>
<dbReference type="AlphaFoldDB" id="A0A2S9IFH6"/>
<dbReference type="GO" id="GO:0018800">
    <property type="term" value="F:5-oxopent-3-ene-1,2,5-tricarboxylate decarboxylase activity"/>
    <property type="evidence" value="ECO:0007669"/>
    <property type="project" value="UniProtKB-EC"/>
</dbReference>
<keyword evidence="2" id="KW-0479">Metal-binding</keyword>
<gene>
    <name evidence="9" type="ORF">CQW29_07015</name>
</gene>
<evidence type="ECO:0000256" key="1">
    <source>
        <dbReference type="ARBA" id="ARBA00010211"/>
    </source>
</evidence>
<proteinExistence type="inferred from homology"/>
<comment type="similarity">
    <text evidence="1">Belongs to the FAH family.</text>
</comment>
<evidence type="ECO:0000256" key="6">
    <source>
        <dbReference type="ARBA" id="ARBA00060569"/>
    </source>
</evidence>
<dbReference type="Proteomes" id="UP000239181">
    <property type="component" value="Unassembled WGS sequence"/>
</dbReference>
<protein>
    <submittedName>
        <fullName evidence="9">4-hydroxyphenylacetate degradation protein</fullName>
    </submittedName>
</protein>
<feature type="domain" description="Fumarylacetoacetase-like C-terminal" evidence="8">
    <location>
        <begin position="219"/>
        <end position="417"/>
    </location>
</feature>
<dbReference type="PANTHER" id="PTHR11820">
    <property type="entry name" value="ACYLPYRUVASE"/>
    <property type="match status" value="1"/>
</dbReference>
<comment type="caution">
    <text evidence="9">The sequence shown here is derived from an EMBL/GenBank/DDBJ whole genome shotgun (WGS) entry which is preliminary data.</text>
</comment>
<sequence>MKRTVFAAALNHQSQIEAWAAAFQQPPYQHPPQHPVWFIKPRNTWRSHRDTVGLPAGEQVYSGATLAVVIGETARKVSAEKAREVIAGYALANELSLAEESFYRPAIKAKCHDGFCPIGEIAVLPDVSALQIITEVNGEVRDCWNTADLRRGATELIASLSEFSTLQPGDVILLGTPQQRVAIHAGDVVTIKAAGLPELSNPFSDSAPPMEQLSGQPTLFALGLNYADHASELDFKAPEEPLVFIKAANTLTGDHSVSVRPDDVEYMHYEGELVVVMGKTARRVSRDNALDYVAGYTLCNDYAVRDYLENYYRPNLRVKSRDTLTPLREAIVRPSALPDPHNLALKTFVNGELRQSGNTRDMVFDIPFLIAWLSEFLTLQPGDMIATGTPKGLADVRPGDEVVVEIEGVGRLTNRIVSEQQFEDSLK</sequence>
<evidence type="ECO:0000256" key="2">
    <source>
        <dbReference type="ARBA" id="ARBA00022723"/>
    </source>
</evidence>
<organism evidence="9 10">
    <name type="scientific">Pantoea coffeiphila</name>
    <dbReference type="NCBI Taxonomy" id="1465635"/>
    <lineage>
        <taxon>Bacteria</taxon>
        <taxon>Pseudomonadati</taxon>
        <taxon>Pseudomonadota</taxon>
        <taxon>Gammaproteobacteria</taxon>
        <taxon>Enterobacterales</taxon>
        <taxon>Erwiniaceae</taxon>
        <taxon>Pantoea</taxon>
    </lineage>
</organism>
<comment type="pathway">
    <text evidence="7">Aromatic compound metabolism; 4-hydroxyphenylacetate degradation; pyruvate and succinate semialdehyde from 4-hydroxyphenylacetate: step 5/7.</text>
</comment>
<evidence type="ECO:0000256" key="3">
    <source>
        <dbReference type="ARBA" id="ARBA00051258"/>
    </source>
</evidence>
<dbReference type="InterPro" id="IPR011234">
    <property type="entry name" value="Fumarylacetoacetase-like_C"/>
</dbReference>
<dbReference type="Gene3D" id="3.90.850.10">
    <property type="entry name" value="Fumarylacetoacetase-like, C-terminal domain"/>
    <property type="match status" value="2"/>
</dbReference>
<comment type="catalytic activity">
    <reaction evidence="4">
        <text>(2E,4Z)-5-hydroxypenta-2,4-diene-1,2,5-tricarboxylate = (3E,5R)-5-carboxy-2-oxohept-3-enedioate</text>
        <dbReference type="Rhea" id="RHEA:18813"/>
        <dbReference type="ChEBI" id="CHEBI:47961"/>
        <dbReference type="ChEBI" id="CHEBI:87491"/>
        <dbReference type="EC" id="5.3.3.10"/>
    </reaction>
</comment>
<evidence type="ECO:0000256" key="5">
    <source>
        <dbReference type="ARBA" id="ARBA00057150"/>
    </source>
</evidence>
<feature type="domain" description="Fumarylacetoacetase-like C-terminal" evidence="8">
    <location>
        <begin position="4"/>
        <end position="202"/>
    </location>
</feature>
<dbReference type="OrthoDB" id="9805307at2"/>
<evidence type="ECO:0000259" key="8">
    <source>
        <dbReference type="Pfam" id="PF01557"/>
    </source>
</evidence>
<dbReference type="FunFam" id="3.90.850.10:FF:000002">
    <property type="entry name" value="2-hydroxyhepta-2,4-diene-1,7-dioate isomerase"/>
    <property type="match status" value="1"/>
</dbReference>
<keyword evidence="10" id="KW-1185">Reference proteome</keyword>